<protein>
    <submittedName>
        <fullName evidence="1">Uncharacterized protein</fullName>
    </submittedName>
</protein>
<organism evidence="1">
    <name type="scientific">Siphoviridae sp. ctP0x5</name>
    <dbReference type="NCBI Taxonomy" id="2827863"/>
    <lineage>
        <taxon>Viruses</taxon>
        <taxon>Duplodnaviria</taxon>
        <taxon>Heunggongvirae</taxon>
        <taxon>Uroviricota</taxon>
        <taxon>Caudoviricetes</taxon>
    </lineage>
</organism>
<dbReference type="EMBL" id="BK032818">
    <property type="protein sequence ID" value="DAF61946.1"/>
    <property type="molecule type" value="Genomic_DNA"/>
</dbReference>
<reference evidence="1" key="1">
    <citation type="journal article" date="2021" name="Proc. Natl. Acad. Sci. U.S.A.">
        <title>A Catalog of Tens of Thousands of Viruses from Human Metagenomes Reveals Hidden Associations with Chronic Diseases.</title>
        <authorList>
            <person name="Tisza M.J."/>
            <person name="Buck C.B."/>
        </authorList>
    </citation>
    <scope>NUCLEOTIDE SEQUENCE</scope>
    <source>
        <strain evidence="1">CtP0x5</strain>
    </source>
</reference>
<proteinExistence type="predicted"/>
<evidence type="ECO:0000313" key="1">
    <source>
        <dbReference type="EMBL" id="DAF61946.1"/>
    </source>
</evidence>
<name>A0A8S5TGP9_9CAUD</name>
<accession>A0A8S5TGP9</accession>
<sequence>MELWEVELCLLYVIKQRITEYEVGRKAEFLLSFQRINTYKNKEKR</sequence>